<dbReference type="AlphaFoldDB" id="A0A926DFS0"/>
<dbReference type="InterPro" id="IPR005080">
    <property type="entry name" value="Peptidase_A25"/>
</dbReference>
<comment type="function">
    <text evidence="4">Initiates the rapid degradation of small, acid-soluble proteins during spore germination.</text>
</comment>
<comment type="catalytic activity">
    <reaction evidence="4">
        <text>Endopeptidase action with P4 Glu or Asp, P1 preferably Glu &gt; Asp, P1' hydrophobic and P2' Ala.</text>
        <dbReference type="EC" id="3.4.24.78"/>
    </reaction>
</comment>
<dbReference type="InterPro" id="IPR023430">
    <property type="entry name" value="Pept_HybD-like_dom_sf"/>
</dbReference>
<dbReference type="EMBL" id="JACRSS010000001">
    <property type="protein sequence ID" value="MBC8537863.1"/>
    <property type="molecule type" value="Genomic_DNA"/>
</dbReference>
<dbReference type="Proteomes" id="UP000617951">
    <property type="component" value="Unassembled WGS sequence"/>
</dbReference>
<comment type="PTM">
    <text evidence="4">Autoproteolytically processed. The inactive tetrameric zymogen termed p46 autoprocesses to a smaller form termed p41, which is active only during spore germination.</text>
</comment>
<dbReference type="NCBIfam" id="TIGR01441">
    <property type="entry name" value="GPR"/>
    <property type="match status" value="1"/>
</dbReference>
<comment type="similarity">
    <text evidence="4">Belongs to the peptidase A25 family.</text>
</comment>
<protein>
    <recommendedName>
        <fullName evidence="4">Germination protease</fullName>
        <ecNumber evidence="4">3.4.24.78</ecNumber>
    </recommendedName>
    <alternativeName>
        <fullName evidence="4">GPR endopeptidase</fullName>
    </alternativeName>
    <alternativeName>
        <fullName evidence="4">Germination proteinase</fullName>
    </alternativeName>
    <alternativeName>
        <fullName evidence="4">Spore protease</fullName>
    </alternativeName>
</protein>
<dbReference type="GO" id="GO:0006508">
    <property type="term" value="P:proteolysis"/>
    <property type="evidence" value="ECO:0007669"/>
    <property type="project" value="UniProtKB-UniRule"/>
</dbReference>
<dbReference type="Gene3D" id="3.40.50.1450">
    <property type="entry name" value="HybD-like"/>
    <property type="match status" value="1"/>
</dbReference>
<proteinExistence type="inferred from homology"/>
<dbReference type="SUPFAM" id="SSF53163">
    <property type="entry name" value="HybD-like"/>
    <property type="match status" value="1"/>
</dbReference>
<evidence type="ECO:0000256" key="4">
    <source>
        <dbReference type="HAMAP-Rule" id="MF_00626"/>
    </source>
</evidence>
<name>A0A926DFS0_9FIRM</name>
<reference evidence="5" key="1">
    <citation type="submission" date="2020-08" db="EMBL/GenBank/DDBJ databases">
        <title>Genome public.</title>
        <authorList>
            <person name="Liu C."/>
            <person name="Sun Q."/>
        </authorList>
    </citation>
    <scope>NUCLEOTIDE SEQUENCE</scope>
    <source>
        <strain evidence="5">NSJ-63</strain>
    </source>
</reference>
<evidence type="ECO:0000256" key="2">
    <source>
        <dbReference type="ARBA" id="ARBA00022801"/>
    </source>
</evidence>
<sequence>MRDIRTDMAVEIRENLPERQEGVQCEERETEAGLKLTWVKIQSQEGARAMGKPMGNYLTLETRQLEEVTPRQRAEFAREIGSELKKMMTEDGNTRPVLIIGLGNRDVTPDALGPKVCEQVFVSRHIKEHLPEAIDSRAGSVCAIAPGVLGVTGLETFEVVKGIVEEVHPGLVIAIDALAARKTSRIGTSVQIADTGIAPGAGIGNHRRALSRETLGVKVIGIGVPMVAYAGTIAGDILENALGASADAADMEQLLGAVYAAKGGELIVTPKNIDFLVDKTAELLAKALNTALHPTISEEEIRAFME</sequence>
<keyword evidence="2 4" id="KW-0378">Hydrolase</keyword>
<evidence type="ECO:0000256" key="3">
    <source>
        <dbReference type="ARBA" id="ARBA00023145"/>
    </source>
</evidence>
<accession>A0A926DFS0</accession>
<gene>
    <name evidence="4" type="primary">gpr</name>
    <name evidence="5" type="ORF">H8693_02800</name>
</gene>
<evidence type="ECO:0000256" key="1">
    <source>
        <dbReference type="ARBA" id="ARBA00022670"/>
    </source>
</evidence>
<evidence type="ECO:0000313" key="6">
    <source>
        <dbReference type="Proteomes" id="UP000617951"/>
    </source>
</evidence>
<dbReference type="HAMAP" id="MF_00626">
    <property type="entry name" value="Germination_prot"/>
    <property type="match status" value="1"/>
</dbReference>
<keyword evidence="1 4" id="KW-0645">Protease</keyword>
<dbReference type="RefSeq" id="WP_178621098.1">
    <property type="nucleotide sequence ID" value="NZ_JACRSS010000001.1"/>
</dbReference>
<comment type="caution">
    <text evidence="5">The sequence shown here is derived from an EMBL/GenBank/DDBJ whole genome shotgun (WGS) entry which is preliminary data.</text>
</comment>
<evidence type="ECO:0000313" key="5">
    <source>
        <dbReference type="EMBL" id="MBC8537863.1"/>
    </source>
</evidence>
<comment type="subunit">
    <text evidence="4">Homotetramer.</text>
</comment>
<organism evidence="5 6">
    <name type="scientific">Guopingia tenuis</name>
    <dbReference type="NCBI Taxonomy" id="2763656"/>
    <lineage>
        <taxon>Bacteria</taxon>
        <taxon>Bacillati</taxon>
        <taxon>Bacillota</taxon>
        <taxon>Clostridia</taxon>
        <taxon>Christensenellales</taxon>
        <taxon>Christensenellaceae</taxon>
        <taxon>Guopingia</taxon>
    </lineage>
</organism>
<dbReference type="GO" id="GO:0004222">
    <property type="term" value="F:metalloendopeptidase activity"/>
    <property type="evidence" value="ECO:0007669"/>
    <property type="project" value="UniProtKB-UniRule"/>
</dbReference>
<dbReference type="EC" id="3.4.24.78" evidence="4"/>
<dbReference type="GO" id="GO:0009847">
    <property type="term" value="P:spore germination"/>
    <property type="evidence" value="ECO:0007669"/>
    <property type="project" value="UniProtKB-UniRule"/>
</dbReference>
<keyword evidence="3 4" id="KW-0865">Zymogen</keyword>
<feature type="chain" id="PRO_5038184396" description="Germination protease" evidence="4">
    <location>
        <begin position="8"/>
        <end position="306"/>
    </location>
</feature>
<keyword evidence="6" id="KW-1185">Reference proteome</keyword>
<dbReference type="PIRSF" id="PIRSF019549">
    <property type="entry name" value="Peptidase_A25"/>
    <property type="match status" value="1"/>
</dbReference>
<feature type="propeptide" id="PRO_5038184395" evidence="4">
    <location>
        <begin position="1"/>
        <end position="7"/>
    </location>
</feature>
<dbReference type="Pfam" id="PF03418">
    <property type="entry name" value="Peptidase_A25"/>
    <property type="match status" value="2"/>
</dbReference>